<dbReference type="EMBL" id="JBHSSD010000040">
    <property type="protein sequence ID" value="MFC6164859.1"/>
    <property type="molecule type" value="Genomic_DNA"/>
</dbReference>
<feature type="chain" id="PRO_5047501180" evidence="3">
    <location>
        <begin position="30"/>
        <end position="338"/>
    </location>
</feature>
<dbReference type="Pfam" id="PF01522">
    <property type="entry name" value="Polysacc_deac_1"/>
    <property type="match status" value="1"/>
</dbReference>
<evidence type="ECO:0000256" key="1">
    <source>
        <dbReference type="ARBA" id="ARBA00022723"/>
    </source>
</evidence>
<feature type="domain" description="NodB homology" evidence="4">
    <location>
        <begin position="137"/>
        <end position="311"/>
    </location>
</feature>
<evidence type="ECO:0000259" key="4">
    <source>
        <dbReference type="PROSITE" id="PS51677"/>
    </source>
</evidence>
<evidence type="ECO:0000256" key="2">
    <source>
        <dbReference type="ARBA" id="ARBA00022801"/>
    </source>
</evidence>
<accession>A0ABW1R6S5</accession>
<dbReference type="InterPro" id="IPR002509">
    <property type="entry name" value="NODB_dom"/>
</dbReference>
<dbReference type="InterPro" id="IPR050248">
    <property type="entry name" value="Polysacc_deacetylase_ArnD"/>
</dbReference>
<evidence type="ECO:0000313" key="5">
    <source>
        <dbReference type="EMBL" id="MFC6164859.1"/>
    </source>
</evidence>
<reference evidence="6" key="1">
    <citation type="journal article" date="2019" name="Int. J. Syst. Evol. Microbiol.">
        <title>The Global Catalogue of Microorganisms (GCM) 10K type strain sequencing project: providing services to taxonomists for standard genome sequencing and annotation.</title>
        <authorList>
            <consortium name="The Broad Institute Genomics Platform"/>
            <consortium name="The Broad Institute Genome Sequencing Center for Infectious Disease"/>
            <person name="Wu L."/>
            <person name="Ma J."/>
        </authorList>
    </citation>
    <scope>NUCLEOTIDE SEQUENCE [LARGE SCALE GENOMIC DNA]</scope>
    <source>
        <strain evidence="6">CCM 8932</strain>
    </source>
</reference>
<feature type="signal peptide" evidence="3">
    <location>
        <begin position="1"/>
        <end position="29"/>
    </location>
</feature>
<evidence type="ECO:0000313" key="6">
    <source>
        <dbReference type="Proteomes" id="UP001596253"/>
    </source>
</evidence>
<comment type="caution">
    <text evidence="5">The sequence shown here is derived from an EMBL/GenBank/DDBJ whole genome shotgun (WGS) entry which is preliminary data.</text>
</comment>
<dbReference type="Proteomes" id="UP001596253">
    <property type="component" value="Unassembled WGS sequence"/>
</dbReference>
<dbReference type="InterPro" id="IPR011330">
    <property type="entry name" value="Glyco_hydro/deAcase_b/a-brl"/>
</dbReference>
<dbReference type="PROSITE" id="PS51677">
    <property type="entry name" value="NODB"/>
    <property type="match status" value="1"/>
</dbReference>
<keyword evidence="1" id="KW-0479">Metal-binding</keyword>
<organism evidence="5 6">
    <name type="scientific">Lactiplantibacillus dongliensis</name>
    <dbReference type="NCBI Taxonomy" id="2559919"/>
    <lineage>
        <taxon>Bacteria</taxon>
        <taxon>Bacillati</taxon>
        <taxon>Bacillota</taxon>
        <taxon>Bacilli</taxon>
        <taxon>Lactobacillales</taxon>
        <taxon>Lactobacillaceae</taxon>
        <taxon>Lactiplantibacillus</taxon>
    </lineage>
</organism>
<name>A0ABW1R6S5_9LACO</name>
<keyword evidence="2" id="KW-0378">Hydrolase</keyword>
<protein>
    <submittedName>
        <fullName evidence="5">Polysaccharide deacetylase family protein</fullName>
    </submittedName>
</protein>
<gene>
    <name evidence="5" type="ORF">ACFP3T_09285</name>
</gene>
<dbReference type="PANTHER" id="PTHR10587:SF133">
    <property type="entry name" value="CHITIN DEACETYLASE 1-RELATED"/>
    <property type="match status" value="1"/>
</dbReference>
<keyword evidence="3" id="KW-0732">Signal</keyword>
<keyword evidence="6" id="KW-1185">Reference proteome</keyword>
<sequence length="338" mass="37249">MIKGMLSRYSLGLVAVAILGLGGTMPAQAAVKASTVTFGQLTNQNSHRLAAIREAARQEILTKTHAKASRVAAVYQVKLPTHMTKKATLTASGLRMNLLPNSFKVKQIVIPYQQLTGKVINRYLPKKNRTTGLKYKKSVALTFDDGPDPTLTPRLLKILKQNNVHATFFEVGQSVSRYPKITQAVVKAGNEVGNHSWNHPDFSQIGTTASVNQVIRTDRAIYAATGKLPQYVRPPYGNITAAEGRKIQHPIVRWSVDSRDWAYLNKAKDINEVLRTTHPGSIILMHDIHAPSVAAVPTIIKRLKAKGYHFVTVSQLLNQQALPGLQYFAANNYRTAGK</sequence>
<dbReference type="PANTHER" id="PTHR10587">
    <property type="entry name" value="GLYCOSYL TRANSFERASE-RELATED"/>
    <property type="match status" value="1"/>
</dbReference>
<evidence type="ECO:0000256" key="3">
    <source>
        <dbReference type="SAM" id="SignalP"/>
    </source>
</evidence>
<dbReference type="SUPFAM" id="SSF88713">
    <property type="entry name" value="Glycoside hydrolase/deacetylase"/>
    <property type="match status" value="1"/>
</dbReference>
<proteinExistence type="predicted"/>
<dbReference type="Gene3D" id="3.20.20.370">
    <property type="entry name" value="Glycoside hydrolase/deacetylase"/>
    <property type="match status" value="1"/>
</dbReference>
<dbReference type="RefSeq" id="WP_223877288.1">
    <property type="nucleotide sequence ID" value="NZ_BJDK01000007.1"/>
</dbReference>